<evidence type="ECO:0000256" key="3">
    <source>
        <dbReference type="ARBA" id="ARBA00023027"/>
    </source>
</evidence>
<evidence type="ECO:0000256" key="2">
    <source>
        <dbReference type="ARBA" id="ARBA00023002"/>
    </source>
</evidence>
<evidence type="ECO:0000313" key="5">
    <source>
        <dbReference type="Proteomes" id="UP000623678"/>
    </source>
</evidence>
<sequence>MNFYQCNKEHPKVGVLLGDHAGIGPEITAKMFHKLGGSLECIPVVIASYPIFLKEMELFAPEQIQNIRLISDPDEAEWDSKTIYFIDLPGFRSEDIPAGEITSEAGRLMVRAFEVSLDYAVKKKIDGILLCPLRKESMVLYNPQYPSEFPLFDDMLGVQRMGCVKRAGPRYYDCIVGHVPLREVPDKITEEAIRHSVVQMHDSMKKFGIEHPRIGISALNPHAGQGGDIGDDEIKVITPAIQKLCMEGYDVYGPYPADTMTISAERENLYGLIYMFHDQLLVCLKSAHMDDNIAYFVHPHINFPMASMGHGCAPDIAGKGIANEANMCFCIVDFTDVLKGK</sequence>
<keyword evidence="1" id="KW-0479">Metal-binding</keyword>
<dbReference type="EMBL" id="JACRTD010000006">
    <property type="protein sequence ID" value="MBC8585825.1"/>
    <property type="molecule type" value="Genomic_DNA"/>
</dbReference>
<keyword evidence="2" id="KW-0560">Oxidoreductase</keyword>
<dbReference type="GO" id="GO:0051287">
    <property type="term" value="F:NAD binding"/>
    <property type="evidence" value="ECO:0007669"/>
    <property type="project" value="InterPro"/>
</dbReference>
<proteinExistence type="predicted"/>
<dbReference type="SUPFAM" id="SSF53659">
    <property type="entry name" value="Isocitrate/Isopropylmalate dehydrogenase-like"/>
    <property type="match status" value="1"/>
</dbReference>
<dbReference type="Pfam" id="PF04166">
    <property type="entry name" value="PdxA"/>
    <property type="match status" value="1"/>
</dbReference>
<dbReference type="GO" id="GO:0016491">
    <property type="term" value="F:oxidoreductase activity"/>
    <property type="evidence" value="ECO:0007669"/>
    <property type="project" value="UniProtKB-KW"/>
</dbReference>
<organism evidence="4 5">
    <name type="scientific">Youxingia wuxianensis</name>
    <dbReference type="NCBI Taxonomy" id="2763678"/>
    <lineage>
        <taxon>Bacteria</taxon>
        <taxon>Bacillati</taxon>
        <taxon>Bacillota</taxon>
        <taxon>Clostridia</taxon>
        <taxon>Eubacteriales</taxon>
        <taxon>Oscillospiraceae</taxon>
        <taxon>Youxingia</taxon>
    </lineage>
</organism>
<dbReference type="GO" id="GO:0046872">
    <property type="term" value="F:metal ion binding"/>
    <property type="evidence" value="ECO:0007669"/>
    <property type="project" value="UniProtKB-KW"/>
</dbReference>
<dbReference type="PANTHER" id="PTHR30004:SF3">
    <property type="entry name" value="4-HYDROXYTHREONINE-4-PHOSPHATE DEHYDROGENASE 2-RELATED"/>
    <property type="match status" value="1"/>
</dbReference>
<dbReference type="PANTHER" id="PTHR30004">
    <property type="entry name" value="4-HYDROXYTHREONINE-4-PHOSPHATE DEHYDROGENASE"/>
    <property type="match status" value="1"/>
</dbReference>
<keyword evidence="5" id="KW-1185">Reference proteome</keyword>
<dbReference type="InterPro" id="IPR005255">
    <property type="entry name" value="PdxA_fam"/>
</dbReference>
<protein>
    <submittedName>
        <fullName evidence="4">4-hydroxythreonine-4-phosphate dehydrogenase PdxA</fullName>
    </submittedName>
</protein>
<name>A0A926II48_9FIRM</name>
<evidence type="ECO:0000256" key="1">
    <source>
        <dbReference type="ARBA" id="ARBA00022723"/>
    </source>
</evidence>
<dbReference type="AlphaFoldDB" id="A0A926II48"/>
<keyword evidence="3" id="KW-0520">NAD</keyword>
<comment type="caution">
    <text evidence="4">The sequence shown here is derived from an EMBL/GenBank/DDBJ whole genome shotgun (WGS) entry which is preliminary data.</text>
</comment>
<evidence type="ECO:0000313" key="4">
    <source>
        <dbReference type="EMBL" id="MBC8585825.1"/>
    </source>
</evidence>
<dbReference type="Proteomes" id="UP000623678">
    <property type="component" value="Unassembled WGS sequence"/>
</dbReference>
<dbReference type="RefSeq" id="WP_262395538.1">
    <property type="nucleotide sequence ID" value="NZ_JACRTD010000006.1"/>
</dbReference>
<reference evidence="4" key="1">
    <citation type="submission" date="2020-08" db="EMBL/GenBank/DDBJ databases">
        <title>Genome public.</title>
        <authorList>
            <person name="Liu C."/>
            <person name="Sun Q."/>
        </authorList>
    </citation>
    <scope>NUCLEOTIDE SEQUENCE</scope>
    <source>
        <strain evidence="4">NSJ-64</strain>
    </source>
</reference>
<dbReference type="Gene3D" id="3.40.718.10">
    <property type="entry name" value="Isopropylmalate Dehydrogenase"/>
    <property type="match status" value="1"/>
</dbReference>
<gene>
    <name evidence="4" type="ORF">H8705_09530</name>
</gene>
<accession>A0A926II48</accession>